<evidence type="ECO:0000313" key="2">
    <source>
        <dbReference type="EMBL" id="ALJ92281.1"/>
    </source>
</evidence>
<dbReference type="EMBL" id="CP010825">
    <property type="protein sequence ID" value="ALJ92281.1"/>
    <property type="molecule type" value="Genomic_DNA"/>
</dbReference>
<accession>A0ABM5VQ00</accession>
<gene>
    <name evidence="2" type="ORF">TO73_2752</name>
</gene>
<evidence type="ECO:0000256" key="1">
    <source>
        <dbReference type="SAM" id="SignalP"/>
    </source>
</evidence>
<sequence length="618" mass="67899">MRKVFLLPFLSLALAQVGLLDGPRPPTEVRGTLQGNARDGYRVAVEFLVDQGVEPLQGSALQPLSWNGTLYLCPGGVCDTFRLSGYTRGALYSQAVFDLYDSHNRFRGRAGVNTVYDPQNRPAYYRVEYAVSPLQGTRVWRPSPDNPVPVEAGGWLSATPPGGVRPERYRYPGLEGYQPPQGGSAFTSISPADRDVVEVVRVDSLALLRQVFGRAQRGSTLYLYVPDISPWTQRLAQEWGSQVGGRARFVVPEGTARAYCATPARRDPRYYVMPRESLPPEASLGVAYPPSGEGQPGMVLAGAGLYRDPGWPETDYVDFTTALIPLTEGLPQARARVWGYTSRADLKARVEFYERVLSSGYDRYASGQVGTPWDGRFTADVGAGVETFRLQNWQEGDYTNAIFYAQDDGGRDRAFVYVTTRKETVYELDTSRPTDFSLLAFGGPNGVRFTVAGETFESYDCRFSNWTGQAYYYACSYRDLQGRYRGSGTVAIAVLNIAQVSGTVYPLVARTRTLGYTYSAYIRGWTEGWRAASDNDRPVQAGGVVYAEGRGYRVPGLEGYLQPGSGALEVAFGNPAVSYLTRRLDPSANPYEPLKGQGVQEAGVGPKPLLNWCVAKGL</sequence>
<keyword evidence="1" id="KW-0732">Signal</keyword>
<organism evidence="2 3">
    <name type="scientific">Thermus aquaticus (strain ATCC BAA-2747 / Y51MC23)</name>
    <dbReference type="NCBI Taxonomy" id="498848"/>
    <lineage>
        <taxon>Bacteria</taxon>
        <taxon>Thermotogati</taxon>
        <taxon>Deinococcota</taxon>
        <taxon>Deinococci</taxon>
        <taxon>Thermales</taxon>
        <taxon>Thermaceae</taxon>
        <taxon>Thermus</taxon>
    </lineage>
</organism>
<reference evidence="3" key="1">
    <citation type="journal article" date="2015" name="PLoS ONE">
        <title>Complete Genome Sequence of Thermus aquaticus Y51MC23.</title>
        <authorList>
            <person name="Brumm P.J."/>
            <person name="Monsma S."/>
            <person name="Keough B."/>
            <person name="Jasinovica S."/>
            <person name="Ferguson E."/>
            <person name="Schoenfeld T."/>
            <person name="Lodes M."/>
            <person name="Mead D.A."/>
        </authorList>
    </citation>
    <scope>NUCLEOTIDE SEQUENCE [LARGE SCALE GENOMIC DNA]</scope>
    <source>
        <strain evidence="3">BAA-2747 / Y51MC23</strain>
    </source>
</reference>
<dbReference type="RefSeq" id="WP_060474058.1">
    <property type="nucleotide sequence ID" value="NZ_CP010825.1"/>
</dbReference>
<dbReference type="Proteomes" id="UP000058660">
    <property type="component" value="Plasmid pTA69"/>
</dbReference>
<feature type="chain" id="PRO_5045666224" evidence="1">
    <location>
        <begin position="16"/>
        <end position="618"/>
    </location>
</feature>
<feature type="signal peptide" evidence="1">
    <location>
        <begin position="1"/>
        <end position="15"/>
    </location>
</feature>
<protein>
    <submittedName>
        <fullName evidence="2">Uncharacterized protein</fullName>
    </submittedName>
</protein>
<keyword evidence="3" id="KW-1185">Reference proteome</keyword>
<proteinExistence type="predicted"/>
<name>A0ABM5VQ00_THEA5</name>
<geneLocation type="plasmid" evidence="2 3">
    <name>pTA69</name>
</geneLocation>
<keyword evidence="2" id="KW-0614">Plasmid</keyword>
<evidence type="ECO:0000313" key="3">
    <source>
        <dbReference type="Proteomes" id="UP000058660"/>
    </source>
</evidence>